<gene>
    <name evidence="2" type="ORF">INT45_010974</name>
</gene>
<feature type="compositionally biased region" description="Low complexity" evidence="1">
    <location>
        <begin position="21"/>
        <end position="30"/>
    </location>
</feature>
<evidence type="ECO:0000256" key="1">
    <source>
        <dbReference type="SAM" id="MobiDB-lite"/>
    </source>
</evidence>
<dbReference type="OrthoDB" id="2355621at2759"/>
<accession>A0A8H7VK24</accession>
<name>A0A8H7VK24_9FUNG</name>
<dbReference type="EMBL" id="JAEPRB010000181">
    <property type="protein sequence ID" value="KAG2219398.1"/>
    <property type="molecule type" value="Genomic_DNA"/>
</dbReference>
<proteinExistence type="predicted"/>
<keyword evidence="3" id="KW-1185">Reference proteome</keyword>
<feature type="region of interest" description="Disordered" evidence="1">
    <location>
        <begin position="1"/>
        <end position="41"/>
    </location>
</feature>
<organism evidence="2 3">
    <name type="scientific">Circinella minor</name>
    <dbReference type="NCBI Taxonomy" id="1195481"/>
    <lineage>
        <taxon>Eukaryota</taxon>
        <taxon>Fungi</taxon>
        <taxon>Fungi incertae sedis</taxon>
        <taxon>Mucoromycota</taxon>
        <taxon>Mucoromycotina</taxon>
        <taxon>Mucoromycetes</taxon>
        <taxon>Mucorales</taxon>
        <taxon>Lichtheimiaceae</taxon>
        <taxon>Circinella</taxon>
    </lineage>
</organism>
<protein>
    <submittedName>
        <fullName evidence="2">Uncharacterized protein</fullName>
    </submittedName>
</protein>
<dbReference type="AlphaFoldDB" id="A0A8H7VK24"/>
<comment type="caution">
    <text evidence="2">The sequence shown here is derived from an EMBL/GenBank/DDBJ whole genome shotgun (WGS) entry which is preliminary data.</text>
</comment>
<evidence type="ECO:0000313" key="2">
    <source>
        <dbReference type="EMBL" id="KAG2219398.1"/>
    </source>
</evidence>
<dbReference type="Proteomes" id="UP000646827">
    <property type="component" value="Unassembled WGS sequence"/>
</dbReference>
<sequence length="86" mass="9633">MGFSSFIKHFQHKSTSEDFLSTTTSTPSNSRPGSFIFEDSTIHSSPNDKYLSDPMRHSNVPDYLGGFHDPISRHYMQNSDCTNTGA</sequence>
<evidence type="ECO:0000313" key="3">
    <source>
        <dbReference type="Proteomes" id="UP000646827"/>
    </source>
</evidence>
<reference evidence="2 3" key="1">
    <citation type="submission" date="2020-12" db="EMBL/GenBank/DDBJ databases">
        <title>Metabolic potential, ecology and presence of endohyphal bacteria is reflected in genomic diversity of Mucoromycotina.</title>
        <authorList>
            <person name="Muszewska A."/>
            <person name="Okrasinska A."/>
            <person name="Steczkiewicz K."/>
            <person name="Drgas O."/>
            <person name="Orlowska M."/>
            <person name="Perlinska-Lenart U."/>
            <person name="Aleksandrzak-Piekarczyk T."/>
            <person name="Szatraj K."/>
            <person name="Zielenkiewicz U."/>
            <person name="Pilsyk S."/>
            <person name="Malc E."/>
            <person name="Mieczkowski P."/>
            <person name="Kruszewska J.S."/>
            <person name="Biernat P."/>
            <person name="Pawlowska J."/>
        </authorList>
    </citation>
    <scope>NUCLEOTIDE SEQUENCE [LARGE SCALE GENOMIC DNA]</scope>
    <source>
        <strain evidence="2 3">CBS 142.35</strain>
    </source>
</reference>